<evidence type="ECO:0000313" key="2">
    <source>
        <dbReference type="EMBL" id="MFC5530030.1"/>
    </source>
</evidence>
<keyword evidence="3" id="KW-1185">Reference proteome</keyword>
<dbReference type="Pfam" id="PF00092">
    <property type="entry name" value="VWA"/>
    <property type="match status" value="1"/>
</dbReference>
<proteinExistence type="predicted"/>
<dbReference type="RefSeq" id="WP_378111988.1">
    <property type="nucleotide sequence ID" value="NZ_JBHSNC010000035.1"/>
</dbReference>
<dbReference type="SUPFAM" id="SSF53300">
    <property type="entry name" value="vWA-like"/>
    <property type="match status" value="2"/>
</dbReference>
<dbReference type="PROSITE" id="PS50234">
    <property type="entry name" value="VWFA"/>
    <property type="match status" value="1"/>
</dbReference>
<sequence length="251" mass="26741">MKQILLITDGGSNVGDSPVVAAAQAYAEGITVNVAGIVDEGAIGEYGATEIAEIAKAGGGISRIVTSVQLSRTVQMMTRQTIAGSIRQAVNQELKQLFGVDNVGALPPTKRSEVVKVMEEMEETMSLSVALLIDASASMKPKLHAVEEAIRDLTLSLQAREGKSQVAVFHFPGNSQDELCMLDAEWTSNASKIGSLFGKIRMKGTTPTGPALMQVVEYIRETCGNIRSEKLDAQQAPTRSVTNGVRSDYVV</sequence>
<gene>
    <name evidence="2" type="ORF">ACFPQ4_11315</name>
</gene>
<dbReference type="Proteomes" id="UP001596108">
    <property type="component" value="Unassembled WGS sequence"/>
</dbReference>
<comment type="caution">
    <text evidence="2">The sequence shown here is derived from an EMBL/GenBank/DDBJ whole genome shotgun (WGS) entry which is preliminary data.</text>
</comment>
<organism evidence="2 3">
    <name type="scientific">Cohnella yongneupensis</name>
    <dbReference type="NCBI Taxonomy" id="425006"/>
    <lineage>
        <taxon>Bacteria</taxon>
        <taxon>Bacillati</taxon>
        <taxon>Bacillota</taxon>
        <taxon>Bacilli</taxon>
        <taxon>Bacillales</taxon>
        <taxon>Paenibacillaceae</taxon>
        <taxon>Cohnella</taxon>
    </lineage>
</organism>
<name>A0ABW0QYT8_9BACL</name>
<evidence type="ECO:0000313" key="3">
    <source>
        <dbReference type="Proteomes" id="UP001596108"/>
    </source>
</evidence>
<accession>A0ABW0QYT8</accession>
<reference evidence="3" key="1">
    <citation type="journal article" date="2019" name="Int. J. Syst. Evol. Microbiol.">
        <title>The Global Catalogue of Microorganisms (GCM) 10K type strain sequencing project: providing services to taxonomists for standard genome sequencing and annotation.</title>
        <authorList>
            <consortium name="The Broad Institute Genomics Platform"/>
            <consortium name="The Broad Institute Genome Sequencing Center for Infectious Disease"/>
            <person name="Wu L."/>
            <person name="Ma J."/>
        </authorList>
    </citation>
    <scope>NUCLEOTIDE SEQUENCE [LARGE SCALE GENOMIC DNA]</scope>
    <source>
        <strain evidence="3">CGMCC 1.18578</strain>
    </source>
</reference>
<dbReference type="InterPro" id="IPR002035">
    <property type="entry name" value="VWF_A"/>
</dbReference>
<dbReference type="CDD" id="cd00198">
    <property type="entry name" value="vWFA"/>
    <property type="match status" value="1"/>
</dbReference>
<dbReference type="Gene3D" id="3.40.50.410">
    <property type="entry name" value="von Willebrand factor, type A domain"/>
    <property type="match status" value="1"/>
</dbReference>
<dbReference type="InterPro" id="IPR036465">
    <property type="entry name" value="vWFA_dom_sf"/>
</dbReference>
<feature type="domain" description="VWFA" evidence="1">
    <location>
        <begin position="128"/>
        <end position="251"/>
    </location>
</feature>
<dbReference type="EMBL" id="JBHSNC010000035">
    <property type="protein sequence ID" value="MFC5530030.1"/>
    <property type="molecule type" value="Genomic_DNA"/>
</dbReference>
<protein>
    <submittedName>
        <fullName evidence="2">VWA domain-containing protein</fullName>
    </submittedName>
</protein>
<evidence type="ECO:0000259" key="1">
    <source>
        <dbReference type="PROSITE" id="PS50234"/>
    </source>
</evidence>